<feature type="transmembrane region" description="Helical" evidence="5">
    <location>
        <begin position="255"/>
        <end position="277"/>
    </location>
</feature>
<dbReference type="AlphaFoldDB" id="A0A3B0TX26"/>
<evidence type="ECO:0000256" key="1">
    <source>
        <dbReference type="ARBA" id="ARBA00004141"/>
    </source>
</evidence>
<feature type="transmembrane region" description="Helical" evidence="5">
    <location>
        <begin position="385"/>
        <end position="413"/>
    </location>
</feature>
<evidence type="ECO:0000256" key="5">
    <source>
        <dbReference type="SAM" id="Phobius"/>
    </source>
</evidence>
<feature type="transmembrane region" description="Helical" evidence="5">
    <location>
        <begin position="57"/>
        <end position="73"/>
    </location>
</feature>
<dbReference type="InterPro" id="IPR011547">
    <property type="entry name" value="SLC26A/SulP_dom"/>
</dbReference>
<evidence type="ECO:0000256" key="3">
    <source>
        <dbReference type="ARBA" id="ARBA00022989"/>
    </source>
</evidence>
<feature type="transmembrane region" description="Helical" evidence="5">
    <location>
        <begin position="31"/>
        <end position="51"/>
    </location>
</feature>
<dbReference type="Pfam" id="PF00916">
    <property type="entry name" value="Sulfate_transp"/>
    <property type="match status" value="1"/>
</dbReference>
<feature type="transmembrane region" description="Helical" evidence="5">
    <location>
        <begin position="80"/>
        <end position="100"/>
    </location>
</feature>
<proteinExistence type="predicted"/>
<evidence type="ECO:0000256" key="2">
    <source>
        <dbReference type="ARBA" id="ARBA00022692"/>
    </source>
</evidence>
<feature type="transmembrane region" description="Helical" evidence="5">
    <location>
        <begin position="204"/>
        <end position="223"/>
    </location>
</feature>
<feature type="transmembrane region" description="Helical" evidence="5">
    <location>
        <begin position="106"/>
        <end position="126"/>
    </location>
</feature>
<dbReference type="GO" id="GO:0016020">
    <property type="term" value="C:membrane"/>
    <property type="evidence" value="ECO:0007669"/>
    <property type="project" value="UniProtKB-SubCell"/>
</dbReference>
<reference evidence="7" key="1">
    <citation type="submission" date="2018-06" db="EMBL/GenBank/DDBJ databases">
        <authorList>
            <person name="Zhirakovskaya E."/>
        </authorList>
    </citation>
    <scope>NUCLEOTIDE SEQUENCE</scope>
</reference>
<keyword evidence="3 5" id="KW-1133">Transmembrane helix</keyword>
<evidence type="ECO:0000256" key="4">
    <source>
        <dbReference type="ARBA" id="ARBA00023136"/>
    </source>
</evidence>
<dbReference type="InterPro" id="IPR001902">
    <property type="entry name" value="SLC26A/SulP_fam"/>
</dbReference>
<evidence type="ECO:0000259" key="6">
    <source>
        <dbReference type="Pfam" id="PF00916"/>
    </source>
</evidence>
<comment type="subcellular location">
    <subcellularLocation>
        <location evidence="1">Membrane</location>
        <topology evidence="1">Multi-pass membrane protein</topology>
    </subcellularLocation>
</comment>
<feature type="transmembrane region" description="Helical" evidence="5">
    <location>
        <begin position="133"/>
        <end position="153"/>
    </location>
</feature>
<feature type="domain" description="SLC26A/SulP transporter" evidence="6">
    <location>
        <begin position="27"/>
        <end position="390"/>
    </location>
</feature>
<gene>
    <name evidence="7" type="ORF">MNBD_ALPHA12-2145</name>
</gene>
<dbReference type="GO" id="GO:0055085">
    <property type="term" value="P:transmembrane transport"/>
    <property type="evidence" value="ECO:0007669"/>
    <property type="project" value="InterPro"/>
</dbReference>
<accession>A0A3B0TX26</accession>
<evidence type="ECO:0000313" key="7">
    <source>
        <dbReference type="EMBL" id="VAW20723.1"/>
    </source>
</evidence>
<protein>
    <submittedName>
        <fullName evidence="7">Sulfate permease</fullName>
    </submittedName>
</protein>
<keyword evidence="4 5" id="KW-0472">Membrane</keyword>
<name>A0A3B0TX26_9ZZZZ</name>
<dbReference type="PANTHER" id="PTHR11814">
    <property type="entry name" value="SULFATE TRANSPORTER"/>
    <property type="match status" value="1"/>
</dbReference>
<sequence>MNAGAAAPKFLPKIITTLSDGYKIGDFSRDALAGLSVALVALPLALAIAIASGAPPVAGLVTAIVAGFLVSAFGGSRVQIGGPTGAFIVVVASVIHSYGYSGLVSATFMAGIILVIAGLLHAGSLIRYVPEPVISGFTFGIALIIATSQLAAFSGVHPEAGPPEFINTITSLWVVRGTVNLEALAIGGLTMALIIIFRRLLPRFPGLVIAVAITSAIVGLAGLDVDTIGSRFGAIANVLPTPSLPDLSFARMVELFPSALIIAFLAGVESLLSAIVADRMSGNAHRAHTEVLAQGIANLGSAFFAGLPATGAIARTATNVRSGGKTPVAGMAHAAFLALFMLLLGPLIAYLAMPALAAILLLTAWSMAEPNRLMQRLQVRPEDTVLYILTFVLTLLVGLSIAIGVGVAIGLALRLRRRMVGEPKEWHPRDV</sequence>
<keyword evidence="2 5" id="KW-0812">Transmembrane</keyword>
<dbReference type="EMBL" id="UOEO01000145">
    <property type="protein sequence ID" value="VAW20723.1"/>
    <property type="molecule type" value="Genomic_DNA"/>
</dbReference>
<feature type="transmembrane region" description="Helical" evidence="5">
    <location>
        <begin position="335"/>
        <end position="365"/>
    </location>
</feature>
<organism evidence="7">
    <name type="scientific">hydrothermal vent metagenome</name>
    <dbReference type="NCBI Taxonomy" id="652676"/>
    <lineage>
        <taxon>unclassified sequences</taxon>
        <taxon>metagenomes</taxon>
        <taxon>ecological metagenomes</taxon>
    </lineage>
</organism>
<feature type="transmembrane region" description="Helical" evidence="5">
    <location>
        <begin position="173"/>
        <end position="197"/>
    </location>
</feature>